<keyword evidence="3" id="KW-0677">Repeat</keyword>
<keyword evidence="4 9" id="KW-0863">Zinc-finger</keyword>
<evidence type="ECO:0000256" key="5">
    <source>
        <dbReference type="ARBA" id="ARBA00022833"/>
    </source>
</evidence>
<feature type="domain" description="C2H2-type" evidence="11">
    <location>
        <begin position="543"/>
        <end position="571"/>
    </location>
</feature>
<evidence type="ECO:0000256" key="8">
    <source>
        <dbReference type="ARBA" id="ARBA00023242"/>
    </source>
</evidence>
<feature type="domain" description="C2H2-type" evidence="11">
    <location>
        <begin position="88"/>
        <end position="122"/>
    </location>
</feature>
<dbReference type="Gene3D" id="3.30.160.60">
    <property type="entry name" value="Classic Zinc Finger"/>
    <property type="match status" value="5"/>
</dbReference>
<comment type="subcellular location">
    <subcellularLocation>
        <location evidence="1">Nucleus</location>
    </subcellularLocation>
</comment>
<gene>
    <name evidence="12" type="ORF">MCOR_31120</name>
</gene>
<evidence type="ECO:0000256" key="6">
    <source>
        <dbReference type="ARBA" id="ARBA00023015"/>
    </source>
</evidence>
<evidence type="ECO:0000313" key="13">
    <source>
        <dbReference type="Proteomes" id="UP000507470"/>
    </source>
</evidence>
<dbReference type="OrthoDB" id="6077919at2759"/>
<dbReference type="Pfam" id="PF00096">
    <property type="entry name" value="zf-C2H2"/>
    <property type="match status" value="3"/>
</dbReference>
<feature type="domain" description="C2H2-type" evidence="11">
    <location>
        <begin position="485"/>
        <end position="512"/>
    </location>
</feature>
<evidence type="ECO:0000256" key="1">
    <source>
        <dbReference type="ARBA" id="ARBA00004123"/>
    </source>
</evidence>
<dbReference type="Proteomes" id="UP000507470">
    <property type="component" value="Unassembled WGS sequence"/>
</dbReference>
<feature type="region of interest" description="Disordered" evidence="10">
    <location>
        <begin position="164"/>
        <end position="187"/>
    </location>
</feature>
<evidence type="ECO:0000256" key="9">
    <source>
        <dbReference type="PROSITE-ProRule" id="PRU00042"/>
    </source>
</evidence>
<keyword evidence="7" id="KW-0804">Transcription</keyword>
<protein>
    <submittedName>
        <fullName evidence="12">KRAB</fullName>
    </submittedName>
</protein>
<dbReference type="SMART" id="SM00355">
    <property type="entry name" value="ZnF_C2H2"/>
    <property type="match status" value="9"/>
</dbReference>
<feature type="domain" description="C2H2-type" evidence="11">
    <location>
        <begin position="403"/>
        <end position="430"/>
    </location>
</feature>
<evidence type="ECO:0000313" key="12">
    <source>
        <dbReference type="EMBL" id="CAC5396581.1"/>
    </source>
</evidence>
<dbReference type="EMBL" id="CACVKT020005631">
    <property type="protein sequence ID" value="CAC5396581.1"/>
    <property type="molecule type" value="Genomic_DNA"/>
</dbReference>
<sequence>MVRPYMELERKRRPSLTYRLVYSIHFRYELHCQNISINSENVNGEHGQVDVVLQNTDLFTCGICEHNEENLIDFLKHKIQHRGPGNCYVCQLCKISYTKDSSLSQHYRVKHKVSLVHRKQRRNNFHEKEDIQDITNIIEEKGNDYDLQIVNMENLDVVSLLTSEGSENSKCGPDYEKGSPTDTTQTDTADCDIINYCEEIPASATVNQPIEDSLQMDHSDGTTEIEHLELKSNNELSLCYTRPVAIKDSQEVVQPNSSHGESNVVTCNIEIISLDEPSNDLFIDDESPERNLKYRNDDKTDGNDFFFCVKTNLNAGKTIIYERQNLCCIYCNYQDMVLANLYQHMSDQHLDHMNTKEELKLQNTSDNIKLMKFSEYKRICLKYNTGSSRKNRNTEIQDQAGEFPCAKCGKIFTRLRYLKKHIALHKPEKPFLCDFCGKSFKTQTYLTIHHRSHSKKSYQCEQCDFSSSNTALIHIHRQQHNNGCVLCDICGNAYSDKSTLTKHKRVHDPNRPYQCNYPGCTWRFLTEVMCRAHQRNHDTEGKFKCSHCGYVFRHKHHVKRHETQVHGIKNQPIKMDDKTESEPSTINRIQSIDEGKNTNELQEKDTSTVNVIVESTEESTCLPESVSGGQLVITTDTEGNALNYQLTEISNIALMDSGGGRTIIIPQIDYGNVVLQRVENAVGDSPMIKVTELKENI</sequence>
<dbReference type="PROSITE" id="PS00028">
    <property type="entry name" value="ZINC_FINGER_C2H2_1"/>
    <property type="match status" value="5"/>
</dbReference>
<evidence type="ECO:0000259" key="11">
    <source>
        <dbReference type="PROSITE" id="PS50157"/>
    </source>
</evidence>
<feature type="domain" description="C2H2-type" evidence="11">
    <location>
        <begin position="431"/>
        <end position="458"/>
    </location>
</feature>
<dbReference type="AlphaFoldDB" id="A0A6J8CL65"/>
<keyword evidence="2" id="KW-0479">Metal-binding</keyword>
<keyword evidence="13" id="KW-1185">Reference proteome</keyword>
<evidence type="ECO:0000256" key="10">
    <source>
        <dbReference type="SAM" id="MobiDB-lite"/>
    </source>
</evidence>
<dbReference type="GO" id="GO:0008270">
    <property type="term" value="F:zinc ion binding"/>
    <property type="evidence" value="ECO:0007669"/>
    <property type="project" value="UniProtKB-KW"/>
</dbReference>
<dbReference type="PANTHER" id="PTHR23226">
    <property type="entry name" value="ZINC FINGER AND SCAN DOMAIN-CONTAINING"/>
    <property type="match status" value="1"/>
</dbReference>
<accession>A0A6J8CL65</accession>
<dbReference type="SUPFAM" id="SSF57667">
    <property type="entry name" value="beta-beta-alpha zinc fingers"/>
    <property type="match status" value="3"/>
</dbReference>
<keyword evidence="6" id="KW-0805">Transcription regulation</keyword>
<reference evidence="12 13" key="1">
    <citation type="submission" date="2020-06" db="EMBL/GenBank/DDBJ databases">
        <authorList>
            <person name="Li R."/>
            <person name="Bekaert M."/>
        </authorList>
    </citation>
    <scope>NUCLEOTIDE SEQUENCE [LARGE SCALE GENOMIC DNA]</scope>
    <source>
        <strain evidence="13">wild</strain>
    </source>
</reference>
<evidence type="ECO:0000256" key="2">
    <source>
        <dbReference type="ARBA" id="ARBA00022723"/>
    </source>
</evidence>
<dbReference type="InterPro" id="IPR013087">
    <property type="entry name" value="Znf_C2H2_type"/>
</dbReference>
<evidence type="ECO:0000256" key="3">
    <source>
        <dbReference type="ARBA" id="ARBA00022737"/>
    </source>
</evidence>
<dbReference type="PROSITE" id="PS50157">
    <property type="entry name" value="ZINC_FINGER_C2H2_2"/>
    <property type="match status" value="5"/>
</dbReference>
<dbReference type="GO" id="GO:0005634">
    <property type="term" value="C:nucleus"/>
    <property type="evidence" value="ECO:0007669"/>
    <property type="project" value="UniProtKB-SubCell"/>
</dbReference>
<name>A0A6J8CL65_MYTCO</name>
<keyword evidence="8" id="KW-0539">Nucleus</keyword>
<evidence type="ECO:0000256" key="4">
    <source>
        <dbReference type="ARBA" id="ARBA00022771"/>
    </source>
</evidence>
<dbReference type="FunFam" id="3.30.160.60:FF:000012">
    <property type="entry name" value="RB-associated KRAB zinc finger protein-like"/>
    <property type="match status" value="1"/>
</dbReference>
<dbReference type="InterPro" id="IPR036236">
    <property type="entry name" value="Znf_C2H2_sf"/>
</dbReference>
<proteinExistence type="predicted"/>
<evidence type="ECO:0000256" key="7">
    <source>
        <dbReference type="ARBA" id="ARBA00023163"/>
    </source>
</evidence>
<keyword evidence="5" id="KW-0862">Zinc</keyword>
<organism evidence="12 13">
    <name type="scientific">Mytilus coruscus</name>
    <name type="common">Sea mussel</name>
    <dbReference type="NCBI Taxonomy" id="42192"/>
    <lineage>
        <taxon>Eukaryota</taxon>
        <taxon>Metazoa</taxon>
        <taxon>Spiralia</taxon>
        <taxon>Lophotrochozoa</taxon>
        <taxon>Mollusca</taxon>
        <taxon>Bivalvia</taxon>
        <taxon>Autobranchia</taxon>
        <taxon>Pteriomorphia</taxon>
        <taxon>Mytilida</taxon>
        <taxon>Mytiloidea</taxon>
        <taxon>Mytilidae</taxon>
        <taxon>Mytilinae</taxon>
        <taxon>Mytilus</taxon>
    </lineage>
</organism>